<dbReference type="PANTHER" id="PTHR11384">
    <property type="entry name" value="ATP-BINDING CASSETTE, SUB-FAMILY D MEMBER"/>
    <property type="match status" value="1"/>
</dbReference>
<dbReference type="GO" id="GO:0042760">
    <property type="term" value="P:very long-chain fatty acid catabolic process"/>
    <property type="evidence" value="ECO:0007669"/>
    <property type="project" value="TreeGrafter"/>
</dbReference>
<keyword evidence="4" id="KW-0547">Nucleotide-binding</keyword>
<dbReference type="Proteomes" id="UP000736335">
    <property type="component" value="Unassembled WGS sequence"/>
</dbReference>
<dbReference type="SUPFAM" id="SSF52540">
    <property type="entry name" value="P-loop containing nucleoside triphosphate hydrolases"/>
    <property type="match status" value="1"/>
</dbReference>
<comment type="caution">
    <text evidence="10">The sequence shown here is derived from an EMBL/GenBank/DDBJ whole genome shotgun (WGS) entry which is preliminary data.</text>
</comment>
<dbReference type="GO" id="GO:0007031">
    <property type="term" value="P:peroxisome organization"/>
    <property type="evidence" value="ECO:0007669"/>
    <property type="project" value="TreeGrafter"/>
</dbReference>
<dbReference type="Gene3D" id="1.20.1560.10">
    <property type="entry name" value="ABC transporter type 1, transmembrane domain"/>
    <property type="match status" value="1"/>
</dbReference>
<sequence length="757" mass="84857">MIVFSKHINSLDPKQKRSFLTLLFVVLLLRSRLITGPRDVFNALKKAAGIRKPTPEELEQARQQLYRRNPDGTKNLLVTYRGRISEVNIQPVSQDELAANAKNFPLVPPSHKPNVDRIFLRQLVSILRITFPSWRSKEVFILILHSTFLVLRTVLSVAVARLDGKIVRDLVSADGKGFLKGIGFWFALAVPSIYTNTMLRHLQSKLSLRARTRISRYTHDLYLSSHPNLRYYRLGLDGAVQYLTSDVNSFCDALSGLYGNLLKPALDIVLFTSQLSRTLGLRGSCMLALTYYATAAILKAVTPAFGRLAAVEARLEGEYRAGMSRIDREGEEIAFYGGGKREREILRRAYLQLIKHINSIYKIRIAYEWTEDYVIKYLWSAAGYVLIAIPYLLTRRKRHVGVQTTGPTGGHVDNQVADRTETYISSRRLLLSLADAGGRLMYAYKDLLELAGLTTRLYTLLSTLHSLPPLPVPSDSTAVEVSHVDVKVPTTAVTVDEGDGFMPAPHELVLVKDLSFKLEEGDHLMITGSNGVGKTSVARVLAGLWPVQEGGEVRRPADESCRMGVFVVPQRVYMVEGTLLDQMIYPHSYVDFKESGKTDADLMDILIAVHLAYLPAREGGWSVRKEWRDVLSGGEKQRMGMARVFYHRPKFAILDECTSAVSSDVEGSMYEHAKSMGITLTTISLRPSLMKYHTQLLTLSGDGSGSYTLTRIGTAEERVGIDREIQTLRSKLQEVDKWEARVQELAKLLSVQHESEP</sequence>
<evidence type="ECO:0000256" key="6">
    <source>
        <dbReference type="ARBA" id="ARBA00022989"/>
    </source>
</evidence>
<evidence type="ECO:0000313" key="10">
    <source>
        <dbReference type="EMBL" id="KAF9788562.1"/>
    </source>
</evidence>
<evidence type="ECO:0000256" key="2">
    <source>
        <dbReference type="ARBA" id="ARBA00022448"/>
    </source>
</evidence>
<evidence type="ECO:0000256" key="5">
    <source>
        <dbReference type="ARBA" id="ARBA00022840"/>
    </source>
</evidence>
<dbReference type="InterPro" id="IPR050835">
    <property type="entry name" value="ABC_transporter_sub-D"/>
</dbReference>
<dbReference type="InterPro" id="IPR017871">
    <property type="entry name" value="ABC_transporter-like_CS"/>
</dbReference>
<dbReference type="AlphaFoldDB" id="A0A9P6HKC7"/>
<dbReference type="OrthoDB" id="422637at2759"/>
<dbReference type="CDD" id="cd03223">
    <property type="entry name" value="ABCD_peroxisomal_ALDP"/>
    <property type="match status" value="1"/>
</dbReference>
<dbReference type="PROSITE" id="PS00211">
    <property type="entry name" value="ABC_TRANSPORTER_1"/>
    <property type="match status" value="1"/>
</dbReference>
<keyword evidence="3 10" id="KW-0812">Transmembrane</keyword>
<dbReference type="InterPro" id="IPR011527">
    <property type="entry name" value="ABC1_TM_dom"/>
</dbReference>
<feature type="domain" description="ABC transmembrane type-1" evidence="9">
    <location>
        <begin position="148"/>
        <end position="369"/>
    </location>
</feature>
<comment type="similarity">
    <text evidence="1">Belongs to the ABC transporter superfamily. ABCD family. Peroxisomal fatty acyl CoA transporter (TC 3.A.1.203) subfamily.</text>
</comment>
<evidence type="ECO:0000259" key="8">
    <source>
        <dbReference type="PROSITE" id="PS50893"/>
    </source>
</evidence>
<dbReference type="PROSITE" id="PS50893">
    <property type="entry name" value="ABC_TRANSPORTER_2"/>
    <property type="match status" value="1"/>
</dbReference>
<evidence type="ECO:0000256" key="7">
    <source>
        <dbReference type="ARBA" id="ARBA00023136"/>
    </source>
</evidence>
<dbReference type="PROSITE" id="PS50929">
    <property type="entry name" value="ABC_TM1F"/>
    <property type="match status" value="1"/>
</dbReference>
<dbReference type="Gene3D" id="3.40.50.300">
    <property type="entry name" value="P-loop containing nucleotide triphosphate hydrolases"/>
    <property type="match status" value="1"/>
</dbReference>
<gene>
    <name evidence="10" type="ORF">BJ322DRAFT_1049653</name>
</gene>
<keyword evidence="2" id="KW-0813">Transport</keyword>
<keyword evidence="5" id="KW-0067">ATP-binding</keyword>
<dbReference type="InterPro" id="IPR003593">
    <property type="entry name" value="AAA+_ATPase"/>
</dbReference>
<evidence type="ECO:0000259" key="9">
    <source>
        <dbReference type="PROSITE" id="PS50929"/>
    </source>
</evidence>
<dbReference type="Pfam" id="PF00005">
    <property type="entry name" value="ABC_tran"/>
    <property type="match status" value="1"/>
</dbReference>
<protein>
    <submittedName>
        <fullName evidence="10">ABC transporter transmembrane region 2-domain-containing protein</fullName>
    </submittedName>
</protein>
<dbReference type="GO" id="GO:0005778">
    <property type="term" value="C:peroxisomal membrane"/>
    <property type="evidence" value="ECO:0007669"/>
    <property type="project" value="TreeGrafter"/>
</dbReference>
<dbReference type="SMART" id="SM00382">
    <property type="entry name" value="AAA"/>
    <property type="match status" value="1"/>
</dbReference>
<reference evidence="10" key="2">
    <citation type="submission" date="2020-11" db="EMBL/GenBank/DDBJ databases">
        <authorList>
            <consortium name="DOE Joint Genome Institute"/>
            <person name="Kuo A."/>
            <person name="Miyauchi S."/>
            <person name="Kiss E."/>
            <person name="Drula E."/>
            <person name="Kohler A."/>
            <person name="Sanchez-Garcia M."/>
            <person name="Andreopoulos B."/>
            <person name="Barry K.W."/>
            <person name="Bonito G."/>
            <person name="Buee M."/>
            <person name="Carver A."/>
            <person name="Chen C."/>
            <person name="Cichocki N."/>
            <person name="Clum A."/>
            <person name="Culley D."/>
            <person name="Crous P.W."/>
            <person name="Fauchery L."/>
            <person name="Girlanda M."/>
            <person name="Hayes R."/>
            <person name="Keri Z."/>
            <person name="Labutti K."/>
            <person name="Lipzen A."/>
            <person name="Lombard V."/>
            <person name="Magnuson J."/>
            <person name="Maillard F."/>
            <person name="Morin E."/>
            <person name="Murat C."/>
            <person name="Nolan M."/>
            <person name="Ohm R."/>
            <person name="Pangilinan J."/>
            <person name="Pereira M."/>
            <person name="Perotto S."/>
            <person name="Peter M."/>
            <person name="Riley R."/>
            <person name="Sitrit Y."/>
            <person name="Stielow B."/>
            <person name="Szollosi G."/>
            <person name="Zifcakova L."/>
            <person name="Stursova M."/>
            <person name="Spatafora J.W."/>
            <person name="Tedersoo L."/>
            <person name="Vaario L.-M."/>
            <person name="Yamada A."/>
            <person name="Yan M."/>
            <person name="Wang P."/>
            <person name="Xu J."/>
            <person name="Bruns T."/>
            <person name="Baldrian P."/>
            <person name="Vilgalys R."/>
            <person name="Henrissat B."/>
            <person name="Grigoriev I.V."/>
            <person name="Hibbett D."/>
            <person name="Nagy L.G."/>
            <person name="Martin F.M."/>
        </authorList>
    </citation>
    <scope>NUCLEOTIDE SEQUENCE</scope>
    <source>
        <strain evidence="10">UH-Tt-Lm1</strain>
    </source>
</reference>
<dbReference type="InterPro" id="IPR036640">
    <property type="entry name" value="ABC1_TM_sf"/>
</dbReference>
<dbReference type="Pfam" id="PF06472">
    <property type="entry name" value="ABC_membrane_2"/>
    <property type="match status" value="1"/>
</dbReference>
<name>A0A9P6HKC7_9AGAM</name>
<dbReference type="GO" id="GO:0015910">
    <property type="term" value="P:long-chain fatty acid import into peroxisome"/>
    <property type="evidence" value="ECO:0007669"/>
    <property type="project" value="TreeGrafter"/>
</dbReference>
<evidence type="ECO:0000256" key="1">
    <source>
        <dbReference type="ARBA" id="ARBA00008575"/>
    </source>
</evidence>
<organism evidence="10 11">
    <name type="scientific">Thelephora terrestris</name>
    <dbReference type="NCBI Taxonomy" id="56493"/>
    <lineage>
        <taxon>Eukaryota</taxon>
        <taxon>Fungi</taxon>
        <taxon>Dikarya</taxon>
        <taxon>Basidiomycota</taxon>
        <taxon>Agaricomycotina</taxon>
        <taxon>Agaricomycetes</taxon>
        <taxon>Thelephorales</taxon>
        <taxon>Thelephoraceae</taxon>
        <taxon>Thelephora</taxon>
    </lineage>
</organism>
<evidence type="ECO:0000256" key="3">
    <source>
        <dbReference type="ARBA" id="ARBA00022692"/>
    </source>
</evidence>
<dbReference type="GO" id="GO:0140359">
    <property type="term" value="F:ABC-type transporter activity"/>
    <property type="evidence" value="ECO:0007669"/>
    <property type="project" value="InterPro"/>
</dbReference>
<keyword evidence="7" id="KW-0472">Membrane</keyword>
<dbReference type="SUPFAM" id="SSF90123">
    <property type="entry name" value="ABC transporter transmembrane region"/>
    <property type="match status" value="1"/>
</dbReference>
<dbReference type="GO" id="GO:0005324">
    <property type="term" value="F:long-chain fatty acid transmembrane transporter activity"/>
    <property type="evidence" value="ECO:0007669"/>
    <property type="project" value="TreeGrafter"/>
</dbReference>
<dbReference type="EMBL" id="WIUZ02000004">
    <property type="protein sequence ID" value="KAF9788562.1"/>
    <property type="molecule type" value="Genomic_DNA"/>
</dbReference>
<reference evidence="10" key="1">
    <citation type="journal article" date="2020" name="Nat. Commun.">
        <title>Large-scale genome sequencing of mycorrhizal fungi provides insights into the early evolution of symbiotic traits.</title>
        <authorList>
            <person name="Miyauchi S."/>
            <person name="Kiss E."/>
            <person name="Kuo A."/>
            <person name="Drula E."/>
            <person name="Kohler A."/>
            <person name="Sanchez-Garcia M."/>
            <person name="Morin E."/>
            <person name="Andreopoulos B."/>
            <person name="Barry K.W."/>
            <person name="Bonito G."/>
            <person name="Buee M."/>
            <person name="Carver A."/>
            <person name="Chen C."/>
            <person name="Cichocki N."/>
            <person name="Clum A."/>
            <person name="Culley D."/>
            <person name="Crous P.W."/>
            <person name="Fauchery L."/>
            <person name="Girlanda M."/>
            <person name="Hayes R.D."/>
            <person name="Keri Z."/>
            <person name="LaButti K."/>
            <person name="Lipzen A."/>
            <person name="Lombard V."/>
            <person name="Magnuson J."/>
            <person name="Maillard F."/>
            <person name="Murat C."/>
            <person name="Nolan M."/>
            <person name="Ohm R.A."/>
            <person name="Pangilinan J."/>
            <person name="Pereira M.F."/>
            <person name="Perotto S."/>
            <person name="Peter M."/>
            <person name="Pfister S."/>
            <person name="Riley R."/>
            <person name="Sitrit Y."/>
            <person name="Stielow J.B."/>
            <person name="Szollosi G."/>
            <person name="Zifcakova L."/>
            <person name="Stursova M."/>
            <person name="Spatafora J.W."/>
            <person name="Tedersoo L."/>
            <person name="Vaario L.M."/>
            <person name="Yamada A."/>
            <person name="Yan M."/>
            <person name="Wang P."/>
            <person name="Xu J."/>
            <person name="Bruns T."/>
            <person name="Baldrian P."/>
            <person name="Vilgalys R."/>
            <person name="Dunand C."/>
            <person name="Henrissat B."/>
            <person name="Grigoriev I.V."/>
            <person name="Hibbett D."/>
            <person name="Nagy L.G."/>
            <person name="Martin F.M."/>
        </authorList>
    </citation>
    <scope>NUCLEOTIDE SEQUENCE</scope>
    <source>
        <strain evidence="10">UH-Tt-Lm1</strain>
    </source>
</reference>
<proteinExistence type="inferred from homology"/>
<accession>A0A9P6HKC7</accession>
<dbReference type="GO" id="GO:0005524">
    <property type="term" value="F:ATP binding"/>
    <property type="evidence" value="ECO:0007669"/>
    <property type="project" value="UniProtKB-KW"/>
</dbReference>
<keyword evidence="6" id="KW-1133">Transmembrane helix</keyword>
<keyword evidence="11" id="KW-1185">Reference proteome</keyword>
<dbReference type="GO" id="GO:0016887">
    <property type="term" value="F:ATP hydrolysis activity"/>
    <property type="evidence" value="ECO:0007669"/>
    <property type="project" value="InterPro"/>
</dbReference>
<feature type="domain" description="ABC transporter" evidence="8">
    <location>
        <begin position="495"/>
        <end position="727"/>
    </location>
</feature>
<dbReference type="GO" id="GO:0006635">
    <property type="term" value="P:fatty acid beta-oxidation"/>
    <property type="evidence" value="ECO:0007669"/>
    <property type="project" value="TreeGrafter"/>
</dbReference>
<dbReference type="PANTHER" id="PTHR11384:SF67">
    <property type="entry name" value="ATP-BINDING CASSETTE SUB-FAMILY D MEMBER 1"/>
    <property type="match status" value="1"/>
</dbReference>
<dbReference type="InterPro" id="IPR003439">
    <property type="entry name" value="ABC_transporter-like_ATP-bd"/>
</dbReference>
<dbReference type="InterPro" id="IPR027417">
    <property type="entry name" value="P-loop_NTPase"/>
</dbReference>
<evidence type="ECO:0000256" key="4">
    <source>
        <dbReference type="ARBA" id="ARBA00022741"/>
    </source>
</evidence>
<evidence type="ECO:0000313" key="11">
    <source>
        <dbReference type="Proteomes" id="UP000736335"/>
    </source>
</evidence>